<dbReference type="InterPro" id="IPR000639">
    <property type="entry name" value="Epox_hydrolase-like"/>
</dbReference>
<proteinExistence type="predicted"/>
<reference evidence="2 3" key="1">
    <citation type="journal article" date="2014" name="BMC Genomics">
        <title>Complete genome sequence of producer of the glycopeptide antibiotic Aculeximycin Kutzneria albida DSM 43870T, a representative of minor genus of Pseudonocardiaceae.</title>
        <authorList>
            <person name="Rebets Y."/>
            <person name="Tokovenko B."/>
            <person name="Lushchyk I."/>
            <person name="Ruckert C."/>
            <person name="Zaburannyi N."/>
            <person name="Bechthold A."/>
            <person name="Kalinowski J."/>
            <person name="Luzhetskyy A."/>
        </authorList>
    </citation>
    <scope>NUCLEOTIDE SEQUENCE [LARGE SCALE GENOMIC DNA]</scope>
    <source>
        <strain evidence="2">DSM 43870</strain>
    </source>
</reference>
<dbReference type="InterPro" id="IPR000073">
    <property type="entry name" value="AB_hydrolase_1"/>
</dbReference>
<accession>W5WFS1</accession>
<dbReference type="AlphaFoldDB" id="W5WFS1"/>
<dbReference type="InterPro" id="IPR050266">
    <property type="entry name" value="AB_hydrolase_sf"/>
</dbReference>
<evidence type="ECO:0000313" key="3">
    <source>
        <dbReference type="Proteomes" id="UP000019225"/>
    </source>
</evidence>
<dbReference type="InterPro" id="IPR029058">
    <property type="entry name" value="AB_hydrolase_fold"/>
</dbReference>
<feature type="domain" description="AB hydrolase-1" evidence="1">
    <location>
        <begin position="32"/>
        <end position="273"/>
    </location>
</feature>
<dbReference type="GO" id="GO:0016020">
    <property type="term" value="C:membrane"/>
    <property type="evidence" value="ECO:0007669"/>
    <property type="project" value="TreeGrafter"/>
</dbReference>
<protein>
    <recommendedName>
        <fullName evidence="1">AB hydrolase-1 domain-containing protein</fullName>
    </recommendedName>
</protein>
<dbReference type="Gene3D" id="3.40.50.1820">
    <property type="entry name" value="alpha/beta hydrolase"/>
    <property type="match status" value="1"/>
</dbReference>
<organism evidence="2 3">
    <name type="scientific">Kutzneria albida DSM 43870</name>
    <dbReference type="NCBI Taxonomy" id="1449976"/>
    <lineage>
        <taxon>Bacteria</taxon>
        <taxon>Bacillati</taxon>
        <taxon>Actinomycetota</taxon>
        <taxon>Actinomycetes</taxon>
        <taxon>Pseudonocardiales</taxon>
        <taxon>Pseudonocardiaceae</taxon>
        <taxon>Kutzneria</taxon>
    </lineage>
</organism>
<dbReference type="OrthoDB" id="3371334at2"/>
<dbReference type="Pfam" id="PF00561">
    <property type="entry name" value="Abhydrolase_1"/>
    <property type="match status" value="1"/>
</dbReference>
<dbReference type="PANTHER" id="PTHR43798">
    <property type="entry name" value="MONOACYLGLYCEROL LIPASE"/>
    <property type="match status" value="1"/>
</dbReference>
<sequence length="307" mass="33429">MSVSSHEVLLHTHRVRYTEYTPAKQNEPAEDVLLLLHGIAGSARTWDPLLAELERLEYPGRVLAPDLLGHGELAQPHGDYSMGAYASDVRDLLVLLELWHATVIGHSLGGGIAMQFAYQFPQHCGRLVLVSSGGLGRTVSPLLRAATLPGAKLVLPLLASRAVIEGGRRIGQLVERFGGGPLSPELTEFGAHFASLEQAVRREAFVDTARGVIDVHGQRVSGRDRLYLADAAPTLLVWGEQDPMIPVEHGRRAAREMPGSRLEVFEESGHFPHCAEPERFASVLLDFLATTSPARLDVTELAQKLAE</sequence>
<keyword evidence="3" id="KW-1185">Reference proteome</keyword>
<dbReference type="PRINTS" id="PR00111">
    <property type="entry name" value="ABHYDROLASE"/>
</dbReference>
<evidence type="ECO:0000313" key="2">
    <source>
        <dbReference type="EMBL" id="AHH99662.1"/>
    </source>
</evidence>
<name>W5WFS1_9PSEU</name>
<dbReference type="SUPFAM" id="SSF53474">
    <property type="entry name" value="alpha/beta-Hydrolases"/>
    <property type="match status" value="1"/>
</dbReference>
<dbReference type="STRING" id="1449976.KALB_6302"/>
<dbReference type="PANTHER" id="PTHR43798:SF20">
    <property type="entry name" value="2-SUCCINYL-6-HYDROXY-2,4-CYCLOHEXADIENE-1-CARBOXYLATE SYNTHASE-RELATED"/>
    <property type="match status" value="1"/>
</dbReference>
<dbReference type="Proteomes" id="UP000019225">
    <property type="component" value="Chromosome"/>
</dbReference>
<dbReference type="HOGENOM" id="CLU_020336_13_2_11"/>
<dbReference type="PATRIC" id="fig|1449976.3.peg.6323"/>
<dbReference type="KEGG" id="kal:KALB_6302"/>
<dbReference type="GO" id="GO:0003824">
    <property type="term" value="F:catalytic activity"/>
    <property type="evidence" value="ECO:0007669"/>
    <property type="project" value="InterPro"/>
</dbReference>
<dbReference type="EMBL" id="CP007155">
    <property type="protein sequence ID" value="AHH99662.1"/>
    <property type="molecule type" value="Genomic_DNA"/>
</dbReference>
<evidence type="ECO:0000259" key="1">
    <source>
        <dbReference type="Pfam" id="PF00561"/>
    </source>
</evidence>
<dbReference type="PRINTS" id="PR00412">
    <property type="entry name" value="EPOXHYDRLASE"/>
</dbReference>
<gene>
    <name evidence="2" type="ORF">KALB_6302</name>
</gene>
<dbReference type="eggNOG" id="COG2267">
    <property type="taxonomic scope" value="Bacteria"/>
</dbReference>